<feature type="transmembrane region" description="Helical" evidence="7">
    <location>
        <begin position="414"/>
        <end position="435"/>
    </location>
</feature>
<reference evidence="8 9" key="1">
    <citation type="submission" date="2018-10" db="EMBL/GenBank/DDBJ databases">
        <title>Bradyrhizobium sp. nov., isolated from effective nodules of peanut in China.</title>
        <authorList>
            <person name="Li Y."/>
        </authorList>
    </citation>
    <scope>NUCLEOTIDE SEQUENCE [LARGE SCALE GENOMIC DNA]</scope>
    <source>
        <strain evidence="8 9">CCBAU 51781</strain>
    </source>
</reference>
<feature type="transmembrane region" description="Helical" evidence="7">
    <location>
        <begin position="331"/>
        <end position="352"/>
    </location>
</feature>
<dbReference type="Pfam" id="PF13440">
    <property type="entry name" value="Polysacc_synt_3"/>
    <property type="match status" value="1"/>
</dbReference>
<dbReference type="InterPro" id="IPR050833">
    <property type="entry name" value="Poly_Biosynth_Transport"/>
</dbReference>
<feature type="transmembrane region" description="Helical" evidence="7">
    <location>
        <begin position="359"/>
        <end position="379"/>
    </location>
</feature>
<feature type="transmembrane region" description="Helical" evidence="7">
    <location>
        <begin position="83"/>
        <end position="109"/>
    </location>
</feature>
<feature type="transmembrane region" description="Helical" evidence="7">
    <location>
        <begin position="45"/>
        <end position="71"/>
    </location>
</feature>
<feature type="transmembrane region" description="Helical" evidence="7">
    <location>
        <begin position="385"/>
        <end position="402"/>
    </location>
</feature>
<gene>
    <name evidence="8" type="ORF">EAS62_11625</name>
</gene>
<name>A0ABY0DPE3_9BRAD</name>
<evidence type="ECO:0000256" key="1">
    <source>
        <dbReference type="ARBA" id="ARBA00004651"/>
    </source>
</evidence>
<keyword evidence="9" id="KW-1185">Reference proteome</keyword>
<comment type="similarity">
    <text evidence="2">Belongs to the polysaccharide synthase family.</text>
</comment>
<feature type="transmembrane region" description="Helical" evidence="7">
    <location>
        <begin position="115"/>
        <end position="133"/>
    </location>
</feature>
<keyword evidence="6 7" id="KW-0472">Membrane</keyword>
<protein>
    <submittedName>
        <fullName evidence="8">Lipopolysaccharide biosynthesis protein</fullName>
    </submittedName>
</protein>
<evidence type="ECO:0000313" key="8">
    <source>
        <dbReference type="EMBL" id="RXG96251.1"/>
    </source>
</evidence>
<evidence type="ECO:0000256" key="2">
    <source>
        <dbReference type="ARBA" id="ARBA00007430"/>
    </source>
</evidence>
<sequence>MQFVDDLKARAVRGGFARLCGQVANLALRIISMAVLARLLDPEDFGLVAMATVVTGVYGLFTTAGLSSATVQQATITDQQVSTLFWINIGVGIALAAMCAASAPALVAFYHEPRLFWVTIATGAGFVINAAGVQHSALLQRQLSYVTLTAVELLCQVGSTVVAVCMALAGLGYWALVAATIVSPAIGTGCMWLATGWIPGPPRWGRGTLPMLRFGGVFTLNGLVVYVAYNFEKVLLGRFWGADALGVYGRAYQLVSIPAENLNAAIGGVAFSALARLQHDPGRLRSYFLKGYSLVISLTIPTTISCALFSKDIVLILLGPKWLEAAAIFRFLAPTVLIFGMINPLSWLLLAVGRQGRSLAIALVIAPLVISAYLIGLPYGPRGVAIAYSAAMTFWLIPHLAWCAHGTAISLADLLLIVVRPLLSGIVAALLAFVVQTQLDEWGTPAVRLLLEGGVMLSIYCLMLLLVMGQGAFYLDLFHALRSSSMSDRTASLG</sequence>
<dbReference type="PANTHER" id="PTHR30250:SF10">
    <property type="entry name" value="LIPOPOLYSACCHARIDE BIOSYNTHESIS PROTEIN WZXC"/>
    <property type="match status" value="1"/>
</dbReference>
<feature type="transmembrane region" description="Helical" evidence="7">
    <location>
        <begin position="175"/>
        <end position="199"/>
    </location>
</feature>
<evidence type="ECO:0000256" key="7">
    <source>
        <dbReference type="SAM" id="Phobius"/>
    </source>
</evidence>
<evidence type="ECO:0000313" key="9">
    <source>
        <dbReference type="Proteomes" id="UP000289946"/>
    </source>
</evidence>
<feature type="transmembrane region" description="Helical" evidence="7">
    <location>
        <begin position="211"/>
        <end position="231"/>
    </location>
</feature>
<dbReference type="EMBL" id="RDRA01000006">
    <property type="protein sequence ID" value="RXG96251.1"/>
    <property type="molecule type" value="Genomic_DNA"/>
</dbReference>
<keyword evidence="5 7" id="KW-1133">Transmembrane helix</keyword>
<evidence type="ECO:0000256" key="5">
    <source>
        <dbReference type="ARBA" id="ARBA00022989"/>
    </source>
</evidence>
<evidence type="ECO:0000256" key="3">
    <source>
        <dbReference type="ARBA" id="ARBA00022475"/>
    </source>
</evidence>
<dbReference type="PANTHER" id="PTHR30250">
    <property type="entry name" value="PST FAMILY PREDICTED COLANIC ACID TRANSPORTER"/>
    <property type="match status" value="1"/>
</dbReference>
<comment type="subcellular location">
    <subcellularLocation>
        <location evidence="1">Cell membrane</location>
        <topology evidence="1">Multi-pass membrane protein</topology>
    </subcellularLocation>
</comment>
<feature type="transmembrane region" description="Helical" evidence="7">
    <location>
        <begin position="455"/>
        <end position="477"/>
    </location>
</feature>
<dbReference type="CDD" id="cd13127">
    <property type="entry name" value="MATE_tuaB_like"/>
    <property type="match status" value="1"/>
</dbReference>
<accession>A0ABY0DPE3</accession>
<evidence type="ECO:0000256" key="6">
    <source>
        <dbReference type="ARBA" id="ARBA00023136"/>
    </source>
</evidence>
<keyword evidence="3" id="KW-1003">Cell membrane</keyword>
<proteinExistence type="inferred from homology"/>
<organism evidence="8 9">
    <name type="scientific">Bradyrhizobium zhanjiangense</name>
    <dbReference type="NCBI Taxonomy" id="1325107"/>
    <lineage>
        <taxon>Bacteria</taxon>
        <taxon>Pseudomonadati</taxon>
        <taxon>Pseudomonadota</taxon>
        <taxon>Alphaproteobacteria</taxon>
        <taxon>Hyphomicrobiales</taxon>
        <taxon>Nitrobacteraceae</taxon>
        <taxon>Bradyrhizobium</taxon>
    </lineage>
</organism>
<keyword evidence="4 7" id="KW-0812">Transmembrane</keyword>
<dbReference type="Proteomes" id="UP000289946">
    <property type="component" value="Unassembled WGS sequence"/>
</dbReference>
<evidence type="ECO:0000256" key="4">
    <source>
        <dbReference type="ARBA" id="ARBA00022692"/>
    </source>
</evidence>
<comment type="caution">
    <text evidence="8">The sequence shown here is derived from an EMBL/GenBank/DDBJ whole genome shotgun (WGS) entry which is preliminary data.</text>
</comment>
<feature type="transmembrane region" description="Helical" evidence="7">
    <location>
        <begin position="145"/>
        <end position="169"/>
    </location>
</feature>
<feature type="transmembrane region" description="Helical" evidence="7">
    <location>
        <begin position="287"/>
        <end position="311"/>
    </location>
</feature>